<dbReference type="Proteomes" id="UP000789833">
    <property type="component" value="Unassembled WGS sequence"/>
</dbReference>
<keyword evidence="1" id="KW-1133">Transmembrane helix</keyword>
<evidence type="ECO:0000313" key="3">
    <source>
        <dbReference type="EMBL" id="CAG9620772.1"/>
    </source>
</evidence>
<dbReference type="PANTHER" id="PTHR24220:SF86">
    <property type="entry name" value="ABC TRANSPORTER ABCH.1"/>
    <property type="match status" value="1"/>
</dbReference>
<dbReference type="EMBL" id="CAKJTJ010000006">
    <property type="protein sequence ID" value="CAG9620772.1"/>
    <property type="molecule type" value="Genomic_DNA"/>
</dbReference>
<reference evidence="3 4" key="1">
    <citation type="submission" date="2021-10" db="EMBL/GenBank/DDBJ databases">
        <authorList>
            <person name="Criscuolo A."/>
        </authorList>
    </citation>
    <scope>NUCLEOTIDE SEQUENCE [LARGE SCALE GENOMIC DNA]</scope>
    <source>
        <strain evidence="4">CIP 111883</strain>
    </source>
</reference>
<accession>A0ABM8YLQ8</accession>
<evidence type="ECO:0000313" key="4">
    <source>
        <dbReference type="Proteomes" id="UP000789833"/>
    </source>
</evidence>
<dbReference type="InterPro" id="IPR015854">
    <property type="entry name" value="ABC_transpr_LolD-like"/>
</dbReference>
<feature type="transmembrane region" description="Helical" evidence="1">
    <location>
        <begin position="167"/>
        <end position="187"/>
    </location>
</feature>
<protein>
    <recommendedName>
        <fullName evidence="2">ABC transporter domain-containing protein</fullName>
    </recommendedName>
</protein>
<dbReference type="PANTHER" id="PTHR24220">
    <property type="entry name" value="IMPORT ATP-BINDING PROTEIN"/>
    <property type="match status" value="1"/>
</dbReference>
<dbReference type="Pfam" id="PF00005">
    <property type="entry name" value="ABC_tran"/>
    <property type="match status" value="1"/>
</dbReference>
<dbReference type="InterPro" id="IPR027417">
    <property type="entry name" value="P-loop_NTPase"/>
</dbReference>
<keyword evidence="4" id="KW-1185">Reference proteome</keyword>
<evidence type="ECO:0000256" key="1">
    <source>
        <dbReference type="SAM" id="Phobius"/>
    </source>
</evidence>
<keyword evidence="1" id="KW-0472">Membrane</keyword>
<proteinExistence type="predicted"/>
<feature type="domain" description="ABC transporter" evidence="2">
    <location>
        <begin position="14"/>
        <end position="64"/>
    </location>
</feature>
<dbReference type="InterPro" id="IPR003439">
    <property type="entry name" value="ABC_transporter-like_ATP-bd"/>
</dbReference>
<comment type="caution">
    <text evidence="3">The sequence shown here is derived from an EMBL/GenBank/DDBJ whole genome shotgun (WGS) entry which is preliminary data.</text>
</comment>
<name>A0ABM8YLQ8_9BACI</name>
<dbReference type="Gene3D" id="3.40.50.300">
    <property type="entry name" value="P-loop containing nucleotide triphosphate hydrolases"/>
    <property type="match status" value="1"/>
</dbReference>
<keyword evidence="1" id="KW-0812">Transmembrane</keyword>
<evidence type="ECO:0000259" key="2">
    <source>
        <dbReference type="Pfam" id="PF00005"/>
    </source>
</evidence>
<gene>
    <name evidence="3" type="ORF">BACCIP111883_01543</name>
</gene>
<sequence>MIPNWPYKSKKELERQSLTLLERLNMKHRVNHLPHELSGGEKQRTVIARALLNEPKILLCDEPTGNLDADNREIILNLLKTFHSEGMTKGDKPIDAIRVKVAGLSTYNEEANLLIKHIASEIENMGLHVSTIAGASPQKLNIVVENIGEVEESWTTLGAAGTIISEWNVTNAVLAISFLFFAITYLANRMSFWQTVQFDDFKLYQQLG</sequence>
<dbReference type="SUPFAM" id="SSF52540">
    <property type="entry name" value="P-loop containing nucleoside triphosphate hydrolases"/>
    <property type="match status" value="1"/>
</dbReference>
<organism evidence="3 4">
    <name type="scientific">Sutcliffiella rhizosphaerae</name>
    <dbReference type="NCBI Taxonomy" id="2880967"/>
    <lineage>
        <taxon>Bacteria</taxon>
        <taxon>Bacillati</taxon>
        <taxon>Bacillota</taxon>
        <taxon>Bacilli</taxon>
        <taxon>Bacillales</taxon>
        <taxon>Bacillaceae</taxon>
        <taxon>Sutcliffiella</taxon>
    </lineage>
</organism>